<evidence type="ECO:0000313" key="5">
    <source>
        <dbReference type="EMBL" id="GEU66043.1"/>
    </source>
</evidence>
<evidence type="ECO:0008006" key="6">
    <source>
        <dbReference type="Google" id="ProtNLM"/>
    </source>
</evidence>
<feature type="domain" description="Retroviral polymerase SH3-like" evidence="4">
    <location>
        <begin position="3"/>
        <end position="43"/>
    </location>
</feature>
<keyword evidence="1" id="KW-0175">Coiled coil</keyword>
<name>A0A6L2LW52_TANCI</name>
<dbReference type="CDD" id="cd09272">
    <property type="entry name" value="RNase_HI_RT_Ty1"/>
    <property type="match status" value="1"/>
</dbReference>
<feature type="domain" description="Reverse transcriptase Ty1/copia-type" evidence="3">
    <location>
        <begin position="486"/>
        <end position="566"/>
    </location>
</feature>
<protein>
    <recommendedName>
        <fullName evidence="6">Reverse transcriptase Ty1/copia-type domain-containing protein</fullName>
    </recommendedName>
</protein>
<feature type="domain" description="Reverse transcriptase Ty1/copia-type" evidence="3">
    <location>
        <begin position="178"/>
        <end position="242"/>
    </location>
</feature>
<dbReference type="EMBL" id="BKCJ010005314">
    <property type="protein sequence ID" value="GEU66043.1"/>
    <property type="molecule type" value="Genomic_DNA"/>
</dbReference>
<feature type="coiled-coil region" evidence="1">
    <location>
        <begin position="773"/>
        <end position="814"/>
    </location>
</feature>
<dbReference type="Pfam" id="PF07727">
    <property type="entry name" value="RVT_2"/>
    <property type="match status" value="2"/>
</dbReference>
<comment type="caution">
    <text evidence="5">The sequence shown here is derived from an EMBL/GenBank/DDBJ whole genome shotgun (WGS) entry which is preliminary data.</text>
</comment>
<reference evidence="5" key="1">
    <citation type="journal article" date="2019" name="Sci. Rep.">
        <title>Draft genome of Tanacetum cinerariifolium, the natural source of mosquito coil.</title>
        <authorList>
            <person name="Yamashiro T."/>
            <person name="Shiraishi A."/>
            <person name="Satake H."/>
            <person name="Nakayama K."/>
        </authorList>
    </citation>
    <scope>NUCLEOTIDE SEQUENCE</scope>
</reference>
<sequence length="1716" mass="193714">MKEKGDQCILVGYSTQSKGYQVYNKRTRMMVESIHIRFDEIKEVFETSFSNNTSGLVPQRQKASDYDNPDPLPQRQDVFSSADADVPSQQELDLLFGPLYDEFFNADPEMCMYALIVSTAEPKNIKEAMADSAWIETMQEELHQFDRLQDEDQTVIHNKARLVAKGTQVFSNLSDGRKTTFLNGPLKEEVYVAQPDGFVDPDHPEKVYRLRKALYGLKQALRAWYDELSKFLTSKGFTKGQVHFYKHGMDKGQSIGTPMPTKPKLDGDLSGNPIDQTDYRSKIRSLMYLTSSRPDIVQAGFSFELTAFSDADHARCIDSCKSTSGEIQFLCDKLVSWMSKKQNCTVMSLAEAEYVALSASCVQKQFDKEKVGEENVQQYVLFPLWSSGSTNPQNTDRDVAFEGKKPEFEVLVAGQISTNNTNTFSAAGPSNTVVSPTHGKYSYMDPSQYPDDPNMPALEDITYSDDEEDVGVEADFTNLETNITEEGIDYAEVFAPVARIGAIRLFLAYASFMGFMVYQMDGKSAFLYRTIKEEVYVCQPLGFEDPDYHDKREKIDQTLFIKKQKGDILLVQRPDGIFISQDKYVAKILRKFGLTDRKSASTPIDTEKPLLKDPNGEDVDVDVHSYRLMIGSLMYLTSSRPDIMFAVYALSRMGYEKPSTKLTFYNAFFSPQWKFFIYTILQCMSAKRTSWNEFSSSMASAVICLSTGMIVAQQADDVADEGAAGVDVEDVPAANAEPSLPSPTPTNQPPPPSQELPSTSQVYLLQLHHQLKVEALEQDKVAQALEIIKLKQKVKKLERKNKLKLSRLKRLRKVRTAQRVESSVDTIMDDQEDASKQGEIIANIDVNENVTLKDVAAIEKTIEIEKDANVQGRLEESQAQIYKIDLEHADKDDELEPAELKEVVEVVTTSKLMTKVVTAAATITAATTPITAATITAAPSAARRRKGVVIRDPKETATPSIIMHTEPKSKEKGKGIRVEEPKPLKKQAHVEQDEAYARDQKQMLDEEVEELKKHLQIVPNIDDDVYTEATPLALKVLIVDYEIYSENNKPYFKIIRADGNHQLFLSFLSLLRNFDREDLEGRIVGLYNVLILYMLMMFSFGVDADEDFKGILRDKIICDLDKTPDLPQRSPQNCPKCGHPINGHYCQGCALFQKKIKEDLFTSSIEHGILQDSSELSNDNPNVVNALREPFVVNQDPGKNSSQSPPQINHHCCYGCGDPLEGIFCHQCTYKLYGNGAHYGYNCPLKVPIIPNPKPFTNQTIKELPPNVQSFDPKSNLVHDSPNVFDPPPQLPFYSCEFCGNDAHYGHYYTLQVSFVCPKPCYNQDFNFSPEFQEFHDFQQQDLCCENYEITMKLTNQYTVNHHIFNAQNDLFDSQNKLMEQLTSMCDMVGQFIQKKGEEKKIEEEQAANARYWKILACYDDANDDYDFAITPNEPVNSLSMGDEHLDTILATESDEVIKSSVENLVPIPSESEGEPECDMPTCEEFTTFSNIPFDSDNDFYSSNDQSFFDEDFSKEIYSNPLFDEEIISIKIDQHLFNAESDVIESMFNRDSSIISSSRIDSLFDEFAGELTHFKSIPIFSAKSNAAIKSFSPSLIPVEDSDSLIEEIDLSFTPDYPMPPGIEDDDYDSERDILVLHELLSNDSLSLPENKSFHFDIPSFSRPPAKPPDGNTEILNVKMMGDISVQKVPMPKLMITIVPNQEKSPDLLSHLGLKTF</sequence>
<accession>A0A6L2LW52</accession>
<feature type="region of interest" description="Disordered" evidence="2">
    <location>
        <begin position="733"/>
        <end position="758"/>
    </location>
</feature>
<gene>
    <name evidence="5" type="ORF">Tci_038021</name>
</gene>
<evidence type="ECO:0000256" key="2">
    <source>
        <dbReference type="SAM" id="MobiDB-lite"/>
    </source>
</evidence>
<evidence type="ECO:0000256" key="1">
    <source>
        <dbReference type="SAM" id="Coils"/>
    </source>
</evidence>
<dbReference type="InterPro" id="IPR057670">
    <property type="entry name" value="SH3_retrovirus"/>
</dbReference>
<dbReference type="PANTHER" id="PTHR11439:SF509">
    <property type="entry name" value="RNA-DIRECTED DNA POLYMERASE"/>
    <property type="match status" value="1"/>
</dbReference>
<dbReference type="Pfam" id="PF25597">
    <property type="entry name" value="SH3_retrovirus"/>
    <property type="match status" value="1"/>
</dbReference>
<dbReference type="PANTHER" id="PTHR11439">
    <property type="entry name" value="GAG-POL-RELATED RETROTRANSPOSON"/>
    <property type="match status" value="1"/>
</dbReference>
<evidence type="ECO:0000259" key="3">
    <source>
        <dbReference type="Pfam" id="PF07727"/>
    </source>
</evidence>
<feature type="region of interest" description="Disordered" evidence="2">
    <location>
        <begin position="55"/>
        <end position="77"/>
    </location>
</feature>
<evidence type="ECO:0000259" key="4">
    <source>
        <dbReference type="Pfam" id="PF25597"/>
    </source>
</evidence>
<dbReference type="InterPro" id="IPR013103">
    <property type="entry name" value="RVT_2"/>
</dbReference>
<feature type="compositionally biased region" description="Pro residues" evidence="2">
    <location>
        <begin position="740"/>
        <end position="754"/>
    </location>
</feature>
<organism evidence="5">
    <name type="scientific">Tanacetum cinerariifolium</name>
    <name type="common">Dalmatian daisy</name>
    <name type="synonym">Chrysanthemum cinerariifolium</name>
    <dbReference type="NCBI Taxonomy" id="118510"/>
    <lineage>
        <taxon>Eukaryota</taxon>
        <taxon>Viridiplantae</taxon>
        <taxon>Streptophyta</taxon>
        <taxon>Embryophyta</taxon>
        <taxon>Tracheophyta</taxon>
        <taxon>Spermatophyta</taxon>
        <taxon>Magnoliopsida</taxon>
        <taxon>eudicotyledons</taxon>
        <taxon>Gunneridae</taxon>
        <taxon>Pentapetalae</taxon>
        <taxon>asterids</taxon>
        <taxon>campanulids</taxon>
        <taxon>Asterales</taxon>
        <taxon>Asteraceae</taxon>
        <taxon>Asteroideae</taxon>
        <taxon>Anthemideae</taxon>
        <taxon>Anthemidinae</taxon>
        <taxon>Tanacetum</taxon>
    </lineage>
</organism>
<proteinExistence type="predicted"/>